<dbReference type="Gene3D" id="2.60.40.10">
    <property type="entry name" value="Immunoglobulins"/>
    <property type="match status" value="1"/>
</dbReference>
<evidence type="ECO:0008006" key="3">
    <source>
        <dbReference type="Google" id="ProtNLM"/>
    </source>
</evidence>
<feature type="transmembrane region" description="Helical" evidence="1">
    <location>
        <begin position="133"/>
        <end position="150"/>
    </location>
</feature>
<dbReference type="EMBL" id="HACM01009832">
    <property type="protein sequence ID" value="CRZ10274.1"/>
    <property type="molecule type" value="Transcribed_RNA"/>
</dbReference>
<keyword evidence="1" id="KW-0472">Membrane</keyword>
<name>A0A0H5RNF6_9EUKA</name>
<keyword evidence="1" id="KW-0812">Transmembrane</keyword>
<dbReference type="InterPro" id="IPR013783">
    <property type="entry name" value="Ig-like_fold"/>
</dbReference>
<sequence length="175" mass="19282">RSPVNNCPCIVEPTRLLLNPEPSGIAWVGQFKVSNPFLHDLTFSVKTDVPKNVILTPKSGLIPPLSFSVLQVRMTNCTTVEPARLLVTVANVPLVKQGSAMIQLVCHPLSLPLPATPLDQPKDIEGVAPVNRWKWLLMPIMAIIAAFSVLPLDRQFTIVWMAFFLGALAQLIRSR</sequence>
<keyword evidence="1" id="KW-1133">Transmembrane helix</keyword>
<reference evidence="2" key="1">
    <citation type="submission" date="2015-04" db="EMBL/GenBank/DDBJ databases">
        <title>The genome sequence of the plant pathogenic Rhizarian Plasmodiophora brassicae reveals insights in its biotrophic life cycle and the origin of chitin synthesis.</title>
        <authorList>
            <person name="Schwelm A."/>
            <person name="Fogelqvist J."/>
            <person name="Knaust A."/>
            <person name="Julke S."/>
            <person name="Lilja T."/>
            <person name="Dhandapani V."/>
            <person name="Bonilla-Rosso G."/>
            <person name="Karlsson M."/>
            <person name="Shevchenko A."/>
            <person name="Choi S.R."/>
            <person name="Kim H.G."/>
            <person name="Park J.Y."/>
            <person name="Lim Y.P."/>
            <person name="Ludwig-Muller J."/>
            <person name="Dixelius C."/>
        </authorList>
    </citation>
    <scope>NUCLEOTIDE SEQUENCE</scope>
    <source>
        <tissue evidence="2">Potato root galls</tissue>
    </source>
</reference>
<proteinExistence type="predicted"/>
<feature type="non-terminal residue" evidence="2">
    <location>
        <position position="1"/>
    </location>
</feature>
<dbReference type="SUPFAM" id="SSF49354">
    <property type="entry name" value="PapD-like"/>
    <property type="match status" value="1"/>
</dbReference>
<evidence type="ECO:0000256" key="1">
    <source>
        <dbReference type="SAM" id="Phobius"/>
    </source>
</evidence>
<protein>
    <recommendedName>
        <fullName evidence="3">MSP domain-containing protein</fullName>
    </recommendedName>
</protein>
<feature type="transmembrane region" description="Helical" evidence="1">
    <location>
        <begin position="156"/>
        <end position="172"/>
    </location>
</feature>
<dbReference type="InterPro" id="IPR008962">
    <property type="entry name" value="PapD-like_sf"/>
</dbReference>
<accession>A0A0H5RNF6</accession>
<organism evidence="2">
    <name type="scientific">Spongospora subterranea</name>
    <dbReference type="NCBI Taxonomy" id="70186"/>
    <lineage>
        <taxon>Eukaryota</taxon>
        <taxon>Sar</taxon>
        <taxon>Rhizaria</taxon>
        <taxon>Endomyxa</taxon>
        <taxon>Phytomyxea</taxon>
        <taxon>Plasmodiophorida</taxon>
        <taxon>Plasmodiophoridae</taxon>
        <taxon>Spongospora</taxon>
    </lineage>
</organism>
<evidence type="ECO:0000313" key="2">
    <source>
        <dbReference type="EMBL" id="CRZ10274.1"/>
    </source>
</evidence>
<dbReference type="AlphaFoldDB" id="A0A0H5RNF6"/>